<feature type="compositionally biased region" description="Low complexity" evidence="1">
    <location>
        <begin position="161"/>
        <end position="211"/>
    </location>
</feature>
<evidence type="ECO:0000256" key="1">
    <source>
        <dbReference type="SAM" id="MobiDB-lite"/>
    </source>
</evidence>
<evidence type="ECO:0000259" key="2">
    <source>
        <dbReference type="Pfam" id="PF07472"/>
    </source>
</evidence>
<evidence type="ECO:0000313" key="3">
    <source>
        <dbReference type="EMBL" id="MCW3716401.1"/>
    </source>
</evidence>
<feature type="region of interest" description="Disordered" evidence="1">
    <location>
        <begin position="136"/>
        <end position="214"/>
    </location>
</feature>
<protein>
    <submittedName>
        <fullName evidence="3">Fucose-binding lectin II</fullName>
    </submittedName>
</protein>
<dbReference type="InterPro" id="IPR010907">
    <property type="entry name" value="Ca-mediated_lectin"/>
</dbReference>
<dbReference type="RefSeq" id="WP_218673159.1">
    <property type="nucleotide sequence ID" value="NZ_CAJPGJ010000013.1"/>
</dbReference>
<feature type="domain" description="Calcium-mediated lectin" evidence="2">
    <location>
        <begin position="14"/>
        <end position="131"/>
    </location>
</feature>
<dbReference type="Proteomes" id="UP000191686">
    <property type="component" value="Unassembled WGS sequence"/>
</dbReference>
<comment type="caution">
    <text evidence="3">The sequence shown here is derived from an EMBL/GenBank/DDBJ whole genome shotgun (WGS) entry which is preliminary data.</text>
</comment>
<reference evidence="3 4" key="2">
    <citation type="journal article" date="2017" name="Front. Microbiol.">
        <title>Genomics Reveals a Unique Clone of Burkholderia cenocepacia Harboring an Actively Excising Novel Genomic Island.</title>
        <authorList>
            <person name="Patil P.P."/>
            <person name="Mali S."/>
            <person name="Midha S."/>
            <person name="Gautam V."/>
            <person name="Dash L."/>
            <person name="Kumar S."/>
            <person name="Shastri J."/>
            <person name="Singhal L."/>
            <person name="Patil P.B."/>
        </authorList>
    </citation>
    <scope>NUCLEOTIDE SEQUENCE [LARGE SCALE GENOMIC DNA]</scope>
    <source>
        <strain evidence="3 4">BC-19</strain>
    </source>
</reference>
<reference evidence="3 4" key="1">
    <citation type="journal article" date="2017" name="Front. Microbiol.">
        <title>Genomics reveals a unique clone of Burkholderia cenocepacia harbouring an actively excising novel genomic island.</title>
        <authorList>
            <person name="Patil P."/>
            <person name="Mali S."/>
            <person name="Midha S."/>
            <person name="Gautam V."/>
            <person name="Dash L."/>
            <person name="Kumar S."/>
            <person name="Shastri J."/>
            <person name="Singhal L."/>
            <person name="Patil P.B."/>
        </authorList>
    </citation>
    <scope>NUCLEOTIDE SEQUENCE [LARGE SCALE GENOMIC DNA]</scope>
    <source>
        <strain evidence="3 4">BC-19</strain>
    </source>
</reference>
<accession>A0ABD4UQL6</accession>
<dbReference type="EMBL" id="JYMX02000042">
    <property type="protein sequence ID" value="MCW3716401.1"/>
    <property type="molecule type" value="Genomic_DNA"/>
</dbReference>
<sequence>MSDFKPFSDRNANFTLPPNTDFRAIFFANSPPDYQQHIKLFIGDSAEPAAEYKLTTRDGTREATLNSSNGKIRVEVWVNGKLSAADARLAPISGKSANGTPFTVNFGIVVTEDRQTGTDYNDGIVLLQWPIDKAVEQSTGEHEAQTGGESPSDQATGGGQQAEAGDGKPATQAPGDGPAAQPGGNGPADQVAGGGQPAQPGGTSPGAQAGGVPQIDANTLKYGDRVHLLNGYNNWNGGYLDTYDYARQAGAKHGVITSGSPTRDGGSGTWIVESVTGKAKGTAVLSGDAIRLFNAYGNNGGYLDTNGHAGAPELYNVSTADKTSRGAYKTLDWVVLSGTAGTPVKIGDQVTLRNEYNNSQGGFLDTCHVFEGQTTKAFRKGTNTKYAVYTHATSNRAGQGTGHWKFLRSTV</sequence>
<evidence type="ECO:0000313" key="4">
    <source>
        <dbReference type="Proteomes" id="UP000191686"/>
    </source>
</evidence>
<organism evidence="3 4">
    <name type="scientific">Burkholderia cenocepacia</name>
    <dbReference type="NCBI Taxonomy" id="95486"/>
    <lineage>
        <taxon>Bacteria</taxon>
        <taxon>Pseudomonadati</taxon>
        <taxon>Pseudomonadota</taxon>
        <taxon>Betaproteobacteria</taxon>
        <taxon>Burkholderiales</taxon>
        <taxon>Burkholderiaceae</taxon>
        <taxon>Burkholderia</taxon>
        <taxon>Burkholderia cepacia complex</taxon>
    </lineage>
</organism>
<dbReference type="AlphaFoldDB" id="A0ABD4UQL6"/>
<dbReference type="Pfam" id="PF07472">
    <property type="entry name" value="PA-IIL"/>
    <property type="match status" value="1"/>
</dbReference>
<gene>
    <name evidence="3" type="ORF">UE95_034465</name>
</gene>
<proteinExistence type="predicted"/>
<name>A0ABD4UQL6_9BURK</name>